<feature type="compositionally biased region" description="Basic and acidic residues" evidence="1">
    <location>
        <begin position="87"/>
        <end position="97"/>
    </location>
</feature>
<keyword evidence="3" id="KW-1185">Reference proteome</keyword>
<organism evidence="2 3">
    <name type="scientific">Melipona quadrifasciata</name>
    <dbReference type="NCBI Taxonomy" id="166423"/>
    <lineage>
        <taxon>Eukaryota</taxon>
        <taxon>Metazoa</taxon>
        <taxon>Ecdysozoa</taxon>
        <taxon>Arthropoda</taxon>
        <taxon>Hexapoda</taxon>
        <taxon>Insecta</taxon>
        <taxon>Pterygota</taxon>
        <taxon>Neoptera</taxon>
        <taxon>Endopterygota</taxon>
        <taxon>Hymenoptera</taxon>
        <taxon>Apocrita</taxon>
        <taxon>Aculeata</taxon>
        <taxon>Apoidea</taxon>
        <taxon>Anthophila</taxon>
        <taxon>Apidae</taxon>
        <taxon>Melipona</taxon>
    </lineage>
</organism>
<protein>
    <submittedName>
        <fullName evidence="2">Uncharacterized protein</fullName>
    </submittedName>
</protein>
<feature type="compositionally biased region" description="Basic and acidic residues" evidence="1">
    <location>
        <begin position="120"/>
        <end position="130"/>
    </location>
</feature>
<proteinExistence type="predicted"/>
<dbReference type="Proteomes" id="UP000053105">
    <property type="component" value="Unassembled WGS sequence"/>
</dbReference>
<feature type="region of interest" description="Disordered" evidence="1">
    <location>
        <begin position="1"/>
        <end position="41"/>
    </location>
</feature>
<dbReference type="EMBL" id="KQ435904">
    <property type="protein sequence ID" value="KOX69048.1"/>
    <property type="molecule type" value="Genomic_DNA"/>
</dbReference>
<feature type="compositionally biased region" description="Pro residues" evidence="1">
    <location>
        <begin position="269"/>
        <end position="280"/>
    </location>
</feature>
<evidence type="ECO:0000256" key="1">
    <source>
        <dbReference type="SAM" id="MobiDB-lite"/>
    </source>
</evidence>
<dbReference type="AlphaFoldDB" id="A0A0N0BCQ7"/>
<name>A0A0N0BCQ7_9HYME</name>
<evidence type="ECO:0000313" key="2">
    <source>
        <dbReference type="EMBL" id="KOX69048.1"/>
    </source>
</evidence>
<sequence length="791" mass="90309">MTDPSEPKASVYTISSEPHPVSRNASSGPCHGKARLTRDPQAFQIERKSFCNRVPKFAGNTATPKSKRKKAGSSHCSARLKGTIEAGYEKSPLREYEAPQGNNNVDSREERYASGSGSMAEKHRSVERPAEGTRARFVVVKERTSREFGWLLGKERRHESNSPSNGATAGFLCGQIGGHYAPKLGLNCGSDILFKLPINEESREFYKGTPGTKKNLRLGCVFNKPFASIRNMKSRQSFTKNSRQLATYEETSSAKKSVGPSLPTIPRWYSPPPPPPPPSPAQATATLPRRVRRVSITSSRRYIISAPRVKKRTSNEIKREIEIRLCQPSRERFVPVDDNFVVERIHFLSVGNALPAGHRRQRGLLECTWFTDPSEIADVNINLFVGTKIHSLRVIKRLRTNKLALIEYKHFDLHRVYVETCTFNEYRRMIEHAFMQVRIFLITIKDVTAKQKLDIAINILLWKILTFLYIKLQDDFSGRGKLVINPMGNDVCQVTRRSKTTKEMKPKQKSDPVTKYRNNFVRTLYARVYDWMNKHPQIDATDRSGSYSPLATPLHAAIRLPSGWFPSSVVSKRDGAAVMQRPSRGLAELTRRHKGQMCIDYLIAELHLRRARSNCKIENFRYGMTEYSDSIQLRRKKKRNISSLEEAIISFEISACSAGGPCNVLNESSTISYFTILSKNIKYHKLLLYRKFGISSKIEENIATIIHNDVESDLKRPLNFGQSTIHEATQIFLNKHSYNVVLDFFSIETHDRFRQDKHNYRFDEAHDVQKKASHFVKELDKFSDSECKEKN</sequence>
<evidence type="ECO:0000313" key="3">
    <source>
        <dbReference type="Proteomes" id="UP000053105"/>
    </source>
</evidence>
<feature type="region of interest" description="Disordered" evidence="1">
    <location>
        <begin position="233"/>
        <end position="288"/>
    </location>
</feature>
<feature type="compositionally biased region" description="Polar residues" evidence="1">
    <location>
        <begin position="234"/>
        <end position="255"/>
    </location>
</feature>
<gene>
    <name evidence="2" type="ORF">WN51_06527</name>
</gene>
<accession>A0A0N0BCQ7</accession>
<reference evidence="2 3" key="1">
    <citation type="submission" date="2015-07" db="EMBL/GenBank/DDBJ databases">
        <title>The genome of Melipona quadrifasciata.</title>
        <authorList>
            <person name="Pan H."/>
            <person name="Kapheim K."/>
        </authorList>
    </citation>
    <scope>NUCLEOTIDE SEQUENCE [LARGE SCALE GENOMIC DNA]</scope>
    <source>
        <strain evidence="2">0111107301</strain>
        <tissue evidence="2">Whole body</tissue>
    </source>
</reference>
<feature type="region of interest" description="Disordered" evidence="1">
    <location>
        <begin position="54"/>
        <end position="130"/>
    </location>
</feature>